<proteinExistence type="predicted"/>
<dbReference type="EMBL" id="OR885926">
    <property type="protein sequence ID" value="WVX90786.1"/>
    <property type="molecule type" value="Genomic_DNA"/>
</dbReference>
<gene>
    <name evidence="1" type="ORF">184DA_180</name>
</gene>
<accession>A0AAU6MXS2</accession>
<sequence>MLLILRTSIIKHISVLQLQLVFTAYLYRIPLRPYKEVKP</sequence>
<name>A0AAU6MXS2_9CAUD</name>
<evidence type="ECO:0000313" key="1">
    <source>
        <dbReference type="EMBL" id="WVX90786.1"/>
    </source>
</evidence>
<protein>
    <submittedName>
        <fullName evidence="1">Uncharacterized protein</fullName>
    </submittedName>
</protein>
<organism evidence="1">
    <name type="scientific">Staphylococcus phage 184DA</name>
    <dbReference type="NCBI Taxonomy" id="3110532"/>
    <lineage>
        <taxon>Viruses</taxon>
        <taxon>Duplodnaviria</taxon>
        <taxon>Heunggongvirae</taxon>
        <taxon>Uroviricota</taxon>
        <taxon>Caudoviricetes</taxon>
    </lineage>
</organism>
<reference evidence="1" key="1">
    <citation type="submission" date="2023-11" db="EMBL/GenBank/DDBJ databases">
        <title>Characterization of a newly isolated phage infecting non-aureus staphylococci isolated from bovine mastitis.</title>
        <authorList>
            <person name="Wanecka A."/>
            <person name="Marynowska M."/>
            <person name="Wesolowski W."/>
            <person name="Bloch S."/>
            <person name="Nejman-Falenczyk B."/>
            <person name="Neumann J."/>
            <person name="Krol J."/>
            <person name="Florek M."/>
            <person name="Ulanicki K."/>
            <person name="Napierala A."/>
            <person name="Twardon J."/>
            <person name="Wolska B."/>
            <person name="Porebska J."/>
            <person name="Ziubrzycka A."/>
            <person name="Czeretowicz I."/>
            <person name="Benisz M."/>
        </authorList>
    </citation>
    <scope>NUCLEOTIDE SEQUENCE</scope>
</reference>